<evidence type="ECO:0000259" key="7">
    <source>
        <dbReference type="PROSITE" id="PS50928"/>
    </source>
</evidence>
<evidence type="ECO:0000256" key="3">
    <source>
        <dbReference type="ARBA" id="ARBA00022692"/>
    </source>
</evidence>
<dbReference type="PANTHER" id="PTHR30177">
    <property type="entry name" value="GLYCINE BETAINE/L-PROLINE TRANSPORT SYSTEM PERMEASE PROTEIN PROW"/>
    <property type="match status" value="1"/>
</dbReference>
<feature type="transmembrane region" description="Helical" evidence="6">
    <location>
        <begin position="32"/>
        <end position="54"/>
    </location>
</feature>
<accession>A0A4R1CFS7</accession>
<name>A0A4R1CFS7_9ACTN</name>
<dbReference type="AlphaFoldDB" id="A0A4R1CFS7"/>
<feature type="domain" description="ABC transmembrane type-1" evidence="7">
    <location>
        <begin position="28"/>
        <end position="207"/>
    </location>
</feature>
<evidence type="ECO:0000313" key="9">
    <source>
        <dbReference type="Proteomes" id="UP000295453"/>
    </source>
</evidence>
<feature type="transmembrane region" description="Helical" evidence="6">
    <location>
        <begin position="154"/>
        <end position="178"/>
    </location>
</feature>
<dbReference type="InterPro" id="IPR051204">
    <property type="entry name" value="ABC_transp_perm/SBD"/>
</dbReference>
<dbReference type="Pfam" id="PF00528">
    <property type="entry name" value="BPD_transp_1"/>
    <property type="match status" value="1"/>
</dbReference>
<feature type="transmembrane region" description="Helical" evidence="6">
    <location>
        <begin position="61"/>
        <end position="88"/>
    </location>
</feature>
<evidence type="ECO:0000256" key="6">
    <source>
        <dbReference type="RuleBase" id="RU363032"/>
    </source>
</evidence>
<dbReference type="EMBL" id="SJZJ01000006">
    <property type="protein sequence ID" value="TCJ30040.1"/>
    <property type="molecule type" value="Genomic_DNA"/>
</dbReference>
<dbReference type="InterPro" id="IPR035906">
    <property type="entry name" value="MetI-like_sf"/>
</dbReference>
<dbReference type="InterPro" id="IPR000515">
    <property type="entry name" value="MetI-like"/>
</dbReference>
<dbReference type="PANTHER" id="PTHR30177:SF33">
    <property type="entry name" value="POSSIBLE OSMOPROTECTANT (GLYCINE BETAINE_CARNITINE_CHOLINE_L-PROLINE) TRANSPORT INTEGRAL MEMBRANE PROTEIN ABC TRANSPORTER PROZ"/>
    <property type="match status" value="1"/>
</dbReference>
<feature type="transmembrane region" description="Helical" evidence="6">
    <location>
        <begin position="94"/>
        <end position="113"/>
    </location>
</feature>
<evidence type="ECO:0000256" key="4">
    <source>
        <dbReference type="ARBA" id="ARBA00022989"/>
    </source>
</evidence>
<organism evidence="8 9">
    <name type="scientific">Nocardioides jejuensis</name>
    <dbReference type="NCBI Taxonomy" id="2502782"/>
    <lineage>
        <taxon>Bacteria</taxon>
        <taxon>Bacillati</taxon>
        <taxon>Actinomycetota</taxon>
        <taxon>Actinomycetes</taxon>
        <taxon>Propionibacteriales</taxon>
        <taxon>Nocardioidaceae</taxon>
        <taxon>Nocardioides</taxon>
    </lineage>
</organism>
<feature type="transmembrane region" description="Helical" evidence="6">
    <location>
        <begin position="190"/>
        <end position="210"/>
    </location>
</feature>
<protein>
    <submittedName>
        <fullName evidence="8">ABC transporter permease</fullName>
    </submittedName>
</protein>
<evidence type="ECO:0000256" key="1">
    <source>
        <dbReference type="ARBA" id="ARBA00004141"/>
    </source>
</evidence>
<comment type="similarity">
    <text evidence="6">Belongs to the binding-protein-dependent transport system permease family.</text>
</comment>
<keyword evidence="2 6" id="KW-0813">Transport</keyword>
<dbReference type="RefSeq" id="WP_131582164.1">
    <property type="nucleotide sequence ID" value="NZ_SJZJ01000006.1"/>
</dbReference>
<dbReference type="CDD" id="cd06261">
    <property type="entry name" value="TM_PBP2"/>
    <property type="match status" value="1"/>
</dbReference>
<dbReference type="GO" id="GO:0055085">
    <property type="term" value="P:transmembrane transport"/>
    <property type="evidence" value="ECO:0007669"/>
    <property type="project" value="InterPro"/>
</dbReference>
<comment type="caution">
    <text evidence="8">The sequence shown here is derived from an EMBL/GenBank/DDBJ whole genome shotgun (WGS) entry which is preliminary data.</text>
</comment>
<dbReference type="GO" id="GO:0005886">
    <property type="term" value="C:plasma membrane"/>
    <property type="evidence" value="ECO:0007669"/>
    <property type="project" value="UniProtKB-SubCell"/>
</dbReference>
<evidence type="ECO:0000256" key="5">
    <source>
        <dbReference type="ARBA" id="ARBA00023136"/>
    </source>
</evidence>
<dbReference type="Proteomes" id="UP000295453">
    <property type="component" value="Unassembled WGS sequence"/>
</dbReference>
<dbReference type="SUPFAM" id="SSF161098">
    <property type="entry name" value="MetI-like"/>
    <property type="match status" value="1"/>
</dbReference>
<evidence type="ECO:0000313" key="8">
    <source>
        <dbReference type="EMBL" id="TCJ30040.1"/>
    </source>
</evidence>
<keyword evidence="4 6" id="KW-1133">Transmembrane helix</keyword>
<keyword evidence="3 6" id="KW-0812">Transmembrane</keyword>
<dbReference type="GO" id="GO:0031460">
    <property type="term" value="P:glycine betaine transport"/>
    <property type="evidence" value="ECO:0007669"/>
    <property type="project" value="TreeGrafter"/>
</dbReference>
<dbReference type="PROSITE" id="PS50928">
    <property type="entry name" value="ABC_TM1"/>
    <property type="match status" value="1"/>
</dbReference>
<keyword evidence="5 6" id="KW-0472">Membrane</keyword>
<gene>
    <name evidence="8" type="ORF">EPD65_05510</name>
</gene>
<sequence>MSNVFVQAADWLTDSAHWQGPDGVPARLSEHVGYSALTVAIAAAIALPLGLWIGHTGRLRGVAIALTGALRALPTLGLLTLVVLWMGIGLTPPILALVVLAVPPLLAGAYAGVESVDQRTVDSARGLGFTEWQVLMRVEVPLALPLILGGVRSAVLQVVSTATVAAYIGLGGLGRYLIDGIAVRDYPQTLAGSLVVVVLALALDGAFAVAQRSAARS</sequence>
<dbReference type="Gene3D" id="1.10.3720.10">
    <property type="entry name" value="MetI-like"/>
    <property type="match status" value="1"/>
</dbReference>
<evidence type="ECO:0000256" key="2">
    <source>
        <dbReference type="ARBA" id="ARBA00022448"/>
    </source>
</evidence>
<reference evidence="8 9" key="1">
    <citation type="submission" date="2019-03" db="EMBL/GenBank/DDBJ databases">
        <authorList>
            <person name="Kim M.K.M."/>
        </authorList>
    </citation>
    <scope>NUCLEOTIDE SEQUENCE [LARGE SCALE GENOMIC DNA]</scope>
    <source>
        <strain evidence="8 9">18JY15-6</strain>
    </source>
</reference>
<keyword evidence="9" id="KW-1185">Reference proteome</keyword>
<comment type="subcellular location">
    <subcellularLocation>
        <location evidence="6">Cell membrane</location>
        <topology evidence="6">Multi-pass membrane protein</topology>
    </subcellularLocation>
    <subcellularLocation>
        <location evidence="1">Membrane</location>
        <topology evidence="1">Multi-pass membrane protein</topology>
    </subcellularLocation>
</comment>
<proteinExistence type="inferred from homology"/>
<dbReference type="OrthoDB" id="5244012at2"/>